<keyword evidence="2" id="KW-1185">Reference proteome</keyword>
<sequence length="253" mass="29602">MKQMNIPIELLVFALSNRKVNPLRLFLYLKSHGSGYVSWNTEQKEKILSGLDLKSPKTIEANLNWLLRNGWVSMNTKRGAVRVVSYLVLAKKLDFQCATGAVCELQNLKNFRPFIYAAVVTYYLQYKYRIARQSARKKGRTTTNCRYRDLPADYLAKVLNLGKSTIVRYRQKAWDAGFIKMKHRYKPLLLPIEELEFCRIYGDEEAWQLVIHNNQVKIQLSNAITSYIHLRTKPSLKKHIHSWKKVDPLYEGF</sequence>
<accession>A0A425Y113</accession>
<evidence type="ECO:0000313" key="1">
    <source>
        <dbReference type="EMBL" id="RRG21564.1"/>
    </source>
</evidence>
<organism evidence="1 2">
    <name type="scientific">Ancylomarina euxinus</name>
    <dbReference type="NCBI Taxonomy" id="2283627"/>
    <lineage>
        <taxon>Bacteria</taxon>
        <taxon>Pseudomonadati</taxon>
        <taxon>Bacteroidota</taxon>
        <taxon>Bacteroidia</taxon>
        <taxon>Marinilabiliales</taxon>
        <taxon>Marinifilaceae</taxon>
        <taxon>Ancylomarina</taxon>
    </lineage>
</organism>
<gene>
    <name evidence="1" type="ORF">DWB61_09800</name>
</gene>
<protein>
    <submittedName>
        <fullName evidence="1">Uncharacterized protein</fullName>
    </submittedName>
</protein>
<dbReference type="AlphaFoldDB" id="A0A425Y113"/>
<dbReference type="Proteomes" id="UP000285794">
    <property type="component" value="Unassembled WGS sequence"/>
</dbReference>
<comment type="caution">
    <text evidence="1">The sequence shown here is derived from an EMBL/GenBank/DDBJ whole genome shotgun (WGS) entry which is preliminary data.</text>
</comment>
<evidence type="ECO:0000313" key="2">
    <source>
        <dbReference type="Proteomes" id="UP000285794"/>
    </source>
</evidence>
<proteinExistence type="predicted"/>
<dbReference type="EMBL" id="QQWG01000008">
    <property type="protein sequence ID" value="RRG21564.1"/>
    <property type="molecule type" value="Genomic_DNA"/>
</dbReference>
<dbReference type="RefSeq" id="WP_125030716.1">
    <property type="nucleotide sequence ID" value="NZ_JAPXVP010000001.1"/>
</dbReference>
<name>A0A425Y113_9BACT</name>
<dbReference type="OrthoDB" id="1114871at2"/>
<reference evidence="1 2" key="1">
    <citation type="submission" date="2018-07" db="EMBL/GenBank/DDBJ databases">
        <title>Draft genome sequence of Ancylomarina sp. M1P.</title>
        <authorList>
            <person name="Yadav S."/>
            <person name="Villanueva L."/>
            <person name="Damste J.S.S."/>
        </authorList>
    </citation>
    <scope>NUCLEOTIDE SEQUENCE [LARGE SCALE GENOMIC DNA]</scope>
    <source>
        <strain evidence="1 2">M1P</strain>
    </source>
</reference>